<dbReference type="GO" id="GO:0031023">
    <property type="term" value="P:microtubule organizing center organization"/>
    <property type="evidence" value="ECO:0007669"/>
    <property type="project" value="InterPro"/>
</dbReference>
<name>A0A7J7KX01_9MAGN</name>
<dbReference type="GO" id="GO:1990498">
    <property type="term" value="C:mitotic spindle microtubule"/>
    <property type="evidence" value="ECO:0007669"/>
    <property type="project" value="TreeGrafter"/>
</dbReference>
<dbReference type="PANTHER" id="PTHR16039">
    <property type="entry name" value="HAUS AUGMIN-LIKE COMPLEX SUBUNIT 2"/>
    <property type="match status" value="1"/>
</dbReference>
<organism evidence="1 2">
    <name type="scientific">Kingdonia uniflora</name>
    <dbReference type="NCBI Taxonomy" id="39325"/>
    <lineage>
        <taxon>Eukaryota</taxon>
        <taxon>Viridiplantae</taxon>
        <taxon>Streptophyta</taxon>
        <taxon>Embryophyta</taxon>
        <taxon>Tracheophyta</taxon>
        <taxon>Spermatophyta</taxon>
        <taxon>Magnoliopsida</taxon>
        <taxon>Ranunculales</taxon>
        <taxon>Circaeasteraceae</taxon>
        <taxon>Kingdonia</taxon>
    </lineage>
</organism>
<reference evidence="1 2" key="1">
    <citation type="journal article" date="2020" name="IScience">
        <title>Genome Sequencing of the Endangered Kingdonia uniflora (Circaeasteraceae, Ranunculales) Reveals Potential Mechanisms of Evolutionary Specialization.</title>
        <authorList>
            <person name="Sun Y."/>
            <person name="Deng T."/>
            <person name="Zhang A."/>
            <person name="Moore M.J."/>
            <person name="Landis J.B."/>
            <person name="Lin N."/>
            <person name="Zhang H."/>
            <person name="Zhang X."/>
            <person name="Huang J."/>
            <person name="Zhang X."/>
            <person name="Sun H."/>
            <person name="Wang H."/>
        </authorList>
    </citation>
    <scope>NUCLEOTIDE SEQUENCE [LARGE SCALE GENOMIC DNA]</scope>
    <source>
        <strain evidence="1">TB1705</strain>
        <tissue evidence="1">Leaf</tissue>
    </source>
</reference>
<dbReference type="GO" id="GO:0007020">
    <property type="term" value="P:microtubule nucleation"/>
    <property type="evidence" value="ECO:0007669"/>
    <property type="project" value="TreeGrafter"/>
</dbReference>
<accession>A0A7J7KX01</accession>
<dbReference type="EMBL" id="JACGCM010002827">
    <property type="protein sequence ID" value="KAF6134876.1"/>
    <property type="molecule type" value="Genomic_DNA"/>
</dbReference>
<comment type="caution">
    <text evidence="1">The sequence shown here is derived from an EMBL/GenBank/DDBJ whole genome shotgun (WGS) entry which is preliminary data.</text>
</comment>
<evidence type="ECO:0000313" key="2">
    <source>
        <dbReference type="Proteomes" id="UP000541444"/>
    </source>
</evidence>
<evidence type="ECO:0000313" key="1">
    <source>
        <dbReference type="EMBL" id="KAF6134876.1"/>
    </source>
</evidence>
<dbReference type="GO" id="GO:0051225">
    <property type="term" value="P:spindle assembly"/>
    <property type="evidence" value="ECO:0007669"/>
    <property type="project" value="InterPro"/>
</dbReference>
<proteinExistence type="predicted"/>
<dbReference type="OrthoDB" id="2436605at2759"/>
<keyword evidence="2" id="KW-1185">Reference proteome</keyword>
<dbReference type="AlphaFoldDB" id="A0A7J7KX01"/>
<protein>
    <submittedName>
        <fullName evidence="1">Uncharacterized protein</fullName>
    </submittedName>
</protein>
<sequence length="70" mass="8027">MEKKIETLARITAILKDVIQNKDCIIARLQQPYSQDCIPVEVEYHKQFSELLLKVESDYGALKASVADFQ</sequence>
<dbReference type="Pfam" id="PF15003">
    <property type="entry name" value="HAUS2"/>
    <property type="match status" value="1"/>
</dbReference>
<dbReference type="InterPro" id="IPR028346">
    <property type="entry name" value="HAUS2"/>
</dbReference>
<dbReference type="PANTHER" id="PTHR16039:SF1">
    <property type="entry name" value="HAUS AUGMIN-LIKE COMPLEX SUBUNIT 2"/>
    <property type="match status" value="1"/>
</dbReference>
<dbReference type="Proteomes" id="UP000541444">
    <property type="component" value="Unassembled WGS sequence"/>
</dbReference>
<gene>
    <name evidence="1" type="ORF">GIB67_002277</name>
</gene>